<feature type="transmembrane region" description="Helical" evidence="7">
    <location>
        <begin position="243"/>
        <end position="264"/>
    </location>
</feature>
<feature type="transmembrane region" description="Helical" evidence="7">
    <location>
        <begin position="187"/>
        <end position="208"/>
    </location>
</feature>
<reference evidence="9 10" key="1">
    <citation type="submission" date="2016-11" db="EMBL/GenBank/DDBJ databases">
        <authorList>
            <person name="Jaros S."/>
            <person name="Januszkiewicz K."/>
            <person name="Wedrychowicz H."/>
        </authorList>
    </citation>
    <scope>NUCLEOTIDE SEQUENCE [LARGE SCALE GENOMIC DNA]</scope>
    <source>
        <strain evidence="9 10">DSM 15929</strain>
    </source>
</reference>
<keyword evidence="5 7" id="KW-1133">Transmembrane helix</keyword>
<comment type="subcellular location">
    <subcellularLocation>
        <location evidence="1 7">Cell membrane</location>
        <topology evidence="1 7">Multi-pass membrane protein</topology>
    </subcellularLocation>
</comment>
<name>A0A1M6SVG5_9FIRM</name>
<sequence length="279" mass="31254">MQYKNKQFIQSFGVHLLLISISLICVLPILWMCLIAVKPASETMSGFHSIVILNPTFENFTKLFKMIPVWQNTYNSVFTTILGTVTALFFCALAGFAFAKYKFPGRNFLFYFVIATMLVPPEVGAVPLFIIMKKINLINSLWSLVIPRIATAVGIFYMHQYISDVPDELVEASKIDGCRDFGIFMKIILPVIKPALASWAAVTLIARWNDFFWPLLYLRKQAKYTLMVTISLLPVSEGLSTPWPVILAGTTLVIVPIVVLYLILQTLQKAGMMAGAVKG</sequence>
<dbReference type="Proteomes" id="UP000184386">
    <property type="component" value="Unassembled WGS sequence"/>
</dbReference>
<accession>A0A1M6SVG5</accession>
<dbReference type="Pfam" id="PF00528">
    <property type="entry name" value="BPD_transp_1"/>
    <property type="match status" value="1"/>
</dbReference>
<dbReference type="InterPro" id="IPR035906">
    <property type="entry name" value="MetI-like_sf"/>
</dbReference>
<dbReference type="EMBL" id="FRAC01000012">
    <property type="protein sequence ID" value="SHK48639.1"/>
    <property type="molecule type" value="Genomic_DNA"/>
</dbReference>
<dbReference type="PANTHER" id="PTHR43744">
    <property type="entry name" value="ABC TRANSPORTER PERMEASE PROTEIN MG189-RELATED-RELATED"/>
    <property type="match status" value="1"/>
</dbReference>
<feature type="transmembrane region" description="Helical" evidence="7">
    <location>
        <begin position="74"/>
        <end position="96"/>
    </location>
</feature>
<keyword evidence="10" id="KW-1185">Reference proteome</keyword>
<keyword evidence="4 7" id="KW-0812">Transmembrane</keyword>
<keyword evidence="3" id="KW-1003">Cell membrane</keyword>
<dbReference type="RefSeq" id="WP_073276573.1">
    <property type="nucleotide sequence ID" value="NZ_FRAC01000012.1"/>
</dbReference>
<evidence type="ECO:0000256" key="3">
    <source>
        <dbReference type="ARBA" id="ARBA00022475"/>
    </source>
</evidence>
<dbReference type="PANTHER" id="PTHR43744:SF12">
    <property type="entry name" value="ABC TRANSPORTER PERMEASE PROTEIN MG189-RELATED"/>
    <property type="match status" value="1"/>
</dbReference>
<gene>
    <name evidence="9" type="ORF">SAMN02745136_02612</name>
</gene>
<evidence type="ECO:0000256" key="5">
    <source>
        <dbReference type="ARBA" id="ARBA00022989"/>
    </source>
</evidence>
<evidence type="ECO:0000259" key="8">
    <source>
        <dbReference type="PROSITE" id="PS50928"/>
    </source>
</evidence>
<evidence type="ECO:0000256" key="4">
    <source>
        <dbReference type="ARBA" id="ARBA00022692"/>
    </source>
</evidence>
<dbReference type="SUPFAM" id="SSF161098">
    <property type="entry name" value="MetI-like"/>
    <property type="match status" value="1"/>
</dbReference>
<comment type="similarity">
    <text evidence="7">Belongs to the binding-protein-dependent transport system permease family.</text>
</comment>
<feature type="domain" description="ABC transmembrane type-1" evidence="8">
    <location>
        <begin position="73"/>
        <end position="264"/>
    </location>
</feature>
<organism evidence="9 10">
    <name type="scientific">Anaerocolumna jejuensis DSM 15929</name>
    <dbReference type="NCBI Taxonomy" id="1121322"/>
    <lineage>
        <taxon>Bacteria</taxon>
        <taxon>Bacillati</taxon>
        <taxon>Bacillota</taxon>
        <taxon>Clostridia</taxon>
        <taxon>Lachnospirales</taxon>
        <taxon>Lachnospiraceae</taxon>
        <taxon>Anaerocolumna</taxon>
    </lineage>
</organism>
<dbReference type="GO" id="GO:0005886">
    <property type="term" value="C:plasma membrane"/>
    <property type="evidence" value="ECO:0007669"/>
    <property type="project" value="UniProtKB-SubCell"/>
</dbReference>
<feature type="transmembrane region" description="Helical" evidence="7">
    <location>
        <begin position="108"/>
        <end position="131"/>
    </location>
</feature>
<feature type="transmembrane region" description="Helical" evidence="7">
    <location>
        <begin position="12"/>
        <end position="37"/>
    </location>
</feature>
<dbReference type="PROSITE" id="PS50928">
    <property type="entry name" value="ABC_TM1"/>
    <property type="match status" value="1"/>
</dbReference>
<dbReference type="InterPro" id="IPR000515">
    <property type="entry name" value="MetI-like"/>
</dbReference>
<dbReference type="OrthoDB" id="9771544at2"/>
<feature type="transmembrane region" description="Helical" evidence="7">
    <location>
        <begin position="137"/>
        <end position="158"/>
    </location>
</feature>
<evidence type="ECO:0000313" key="10">
    <source>
        <dbReference type="Proteomes" id="UP000184386"/>
    </source>
</evidence>
<protein>
    <submittedName>
        <fullName evidence="9">Multiple sugar transport system permease protein</fullName>
    </submittedName>
</protein>
<dbReference type="Gene3D" id="1.10.3720.10">
    <property type="entry name" value="MetI-like"/>
    <property type="match status" value="1"/>
</dbReference>
<dbReference type="CDD" id="cd06261">
    <property type="entry name" value="TM_PBP2"/>
    <property type="match status" value="1"/>
</dbReference>
<keyword evidence="2 7" id="KW-0813">Transport</keyword>
<evidence type="ECO:0000256" key="1">
    <source>
        <dbReference type="ARBA" id="ARBA00004651"/>
    </source>
</evidence>
<keyword evidence="9" id="KW-0762">Sugar transport</keyword>
<dbReference type="STRING" id="1121322.SAMN02745136_02612"/>
<evidence type="ECO:0000256" key="7">
    <source>
        <dbReference type="RuleBase" id="RU363032"/>
    </source>
</evidence>
<keyword evidence="6 7" id="KW-0472">Membrane</keyword>
<evidence type="ECO:0000256" key="2">
    <source>
        <dbReference type="ARBA" id="ARBA00022448"/>
    </source>
</evidence>
<dbReference type="AlphaFoldDB" id="A0A1M6SVG5"/>
<proteinExistence type="inferred from homology"/>
<evidence type="ECO:0000313" key="9">
    <source>
        <dbReference type="EMBL" id="SHK48639.1"/>
    </source>
</evidence>
<dbReference type="GO" id="GO:0055085">
    <property type="term" value="P:transmembrane transport"/>
    <property type="evidence" value="ECO:0007669"/>
    <property type="project" value="InterPro"/>
</dbReference>
<evidence type="ECO:0000256" key="6">
    <source>
        <dbReference type="ARBA" id="ARBA00023136"/>
    </source>
</evidence>